<evidence type="ECO:0000313" key="3">
    <source>
        <dbReference type="Proteomes" id="UP000483820"/>
    </source>
</evidence>
<keyword evidence="1" id="KW-1133">Transmembrane helix</keyword>
<gene>
    <name evidence="2" type="ORF">GCK72_018374</name>
</gene>
<keyword evidence="1" id="KW-0472">Membrane</keyword>
<protein>
    <submittedName>
        <fullName evidence="2">Uncharacterized protein</fullName>
    </submittedName>
</protein>
<sequence length="114" mass="13188">MESIVELCKSKRSRNLMLREREANGVAGSAIASYADIGTDPPDQVPLLPMETVFLAILLIIFYYKLFITIGCSIFEWVYSGELQSQFAKTLSLEDEEYHQEFVRHVKKTNYFRK</sequence>
<comment type="caution">
    <text evidence="2">The sequence shown here is derived from an EMBL/GenBank/DDBJ whole genome shotgun (WGS) entry which is preliminary data.</text>
</comment>
<dbReference type="KEGG" id="crq:GCK72_018374"/>
<dbReference type="AlphaFoldDB" id="A0A6A5G9U9"/>
<evidence type="ECO:0000256" key="1">
    <source>
        <dbReference type="SAM" id="Phobius"/>
    </source>
</evidence>
<keyword evidence="1" id="KW-0812">Transmembrane</keyword>
<reference evidence="2 3" key="1">
    <citation type="submission" date="2019-12" db="EMBL/GenBank/DDBJ databases">
        <title>Chromosome-level assembly of the Caenorhabditis remanei genome.</title>
        <authorList>
            <person name="Teterina A.A."/>
            <person name="Willis J.H."/>
            <person name="Phillips P.C."/>
        </authorList>
    </citation>
    <scope>NUCLEOTIDE SEQUENCE [LARGE SCALE GENOMIC DNA]</scope>
    <source>
        <strain evidence="2 3">PX506</strain>
        <tissue evidence="2">Whole organism</tissue>
    </source>
</reference>
<dbReference type="EMBL" id="WUAV01000005">
    <property type="protein sequence ID" value="KAF1751820.1"/>
    <property type="molecule type" value="Genomic_DNA"/>
</dbReference>
<evidence type="ECO:0000313" key="2">
    <source>
        <dbReference type="EMBL" id="KAF1751820.1"/>
    </source>
</evidence>
<feature type="transmembrane region" description="Helical" evidence="1">
    <location>
        <begin position="53"/>
        <end position="79"/>
    </location>
</feature>
<organism evidence="2 3">
    <name type="scientific">Caenorhabditis remanei</name>
    <name type="common">Caenorhabditis vulgaris</name>
    <dbReference type="NCBI Taxonomy" id="31234"/>
    <lineage>
        <taxon>Eukaryota</taxon>
        <taxon>Metazoa</taxon>
        <taxon>Ecdysozoa</taxon>
        <taxon>Nematoda</taxon>
        <taxon>Chromadorea</taxon>
        <taxon>Rhabditida</taxon>
        <taxon>Rhabditina</taxon>
        <taxon>Rhabditomorpha</taxon>
        <taxon>Rhabditoidea</taxon>
        <taxon>Rhabditidae</taxon>
        <taxon>Peloderinae</taxon>
        <taxon>Caenorhabditis</taxon>
    </lineage>
</organism>
<dbReference type="RefSeq" id="XP_053581430.1">
    <property type="nucleotide sequence ID" value="XM_053732517.1"/>
</dbReference>
<dbReference type="Proteomes" id="UP000483820">
    <property type="component" value="Chromosome V"/>
</dbReference>
<accession>A0A6A5G9U9</accession>
<proteinExistence type="predicted"/>
<dbReference type="CTD" id="9812879"/>
<name>A0A6A5G9U9_CAERE</name>
<dbReference type="GeneID" id="9812879"/>